<protein>
    <submittedName>
        <fullName evidence="1">Uncharacterized protein</fullName>
    </submittedName>
</protein>
<dbReference type="Proteomes" id="UP000711996">
    <property type="component" value="Unassembled WGS sequence"/>
</dbReference>
<evidence type="ECO:0000313" key="2">
    <source>
        <dbReference type="Proteomes" id="UP000711996"/>
    </source>
</evidence>
<organism evidence="1 2">
    <name type="scientific">Colletotrichum siamense</name>
    <name type="common">Anthracnose fungus</name>
    <dbReference type="NCBI Taxonomy" id="690259"/>
    <lineage>
        <taxon>Eukaryota</taxon>
        <taxon>Fungi</taxon>
        <taxon>Dikarya</taxon>
        <taxon>Ascomycota</taxon>
        <taxon>Pezizomycotina</taxon>
        <taxon>Sordariomycetes</taxon>
        <taxon>Hypocreomycetidae</taxon>
        <taxon>Glomerellales</taxon>
        <taxon>Glomerellaceae</taxon>
        <taxon>Colletotrichum</taxon>
        <taxon>Colletotrichum gloeosporioides species complex</taxon>
    </lineage>
</organism>
<gene>
    <name evidence="1" type="ORF">CGCSCA2_v000215</name>
</gene>
<accession>A0A9P5F3V7</accession>
<name>A0A9P5F3V7_COLSI</name>
<reference evidence="1" key="1">
    <citation type="submission" date="2019-06" db="EMBL/GenBank/DDBJ databases">
        <authorList>
            <person name="Gan P."/>
            <person name="Shirasu K."/>
        </authorList>
    </citation>
    <scope>NUCLEOTIDE SEQUENCE [LARGE SCALE GENOMIC DNA]</scope>
    <source>
        <strain evidence="1">CAD2</strain>
    </source>
</reference>
<dbReference type="EMBL" id="QPMT01000001">
    <property type="protein sequence ID" value="KAF4867270.1"/>
    <property type="molecule type" value="Genomic_DNA"/>
</dbReference>
<evidence type="ECO:0000313" key="1">
    <source>
        <dbReference type="EMBL" id="KAF4867270.1"/>
    </source>
</evidence>
<dbReference type="AlphaFoldDB" id="A0A9P5F3V7"/>
<keyword evidence="2" id="KW-1185">Reference proteome</keyword>
<dbReference type="OrthoDB" id="10268680at2759"/>
<sequence length="77" mass="8590">MRRSLCNIWTIPTDRLIDDPSSDSGQATVLGAWIGPWSVALNGMVCTSVDTPREAVWPDCRHRAHKVLACTWNVVVR</sequence>
<comment type="caution">
    <text evidence="1">The sequence shown here is derived from an EMBL/GenBank/DDBJ whole genome shotgun (WGS) entry which is preliminary data.</text>
</comment>
<proteinExistence type="predicted"/>